<dbReference type="EMBL" id="JAAIIJ010000009">
    <property type="protein sequence ID" value="NMN01971.1"/>
    <property type="molecule type" value="Genomic_DNA"/>
</dbReference>
<evidence type="ECO:0000313" key="1">
    <source>
        <dbReference type="EMBL" id="NMN01971.1"/>
    </source>
</evidence>
<dbReference type="SUPFAM" id="SSF47598">
    <property type="entry name" value="Ribbon-helix-helix"/>
    <property type="match status" value="1"/>
</dbReference>
<keyword evidence="2" id="KW-1185">Reference proteome</keyword>
<proteinExistence type="predicted"/>
<reference evidence="1 2" key="1">
    <citation type="submission" date="2020-02" db="EMBL/GenBank/DDBJ databases">
        <title>Characterization of phylogenetic diversity of novel bifidobacterial species isolated in Czech ZOOs.</title>
        <authorList>
            <person name="Lugli G.A."/>
            <person name="Vera N.B."/>
            <person name="Ventura M."/>
        </authorList>
    </citation>
    <scope>NUCLEOTIDE SEQUENCE [LARGE SCALE GENOMIC DNA]</scope>
    <source>
        <strain evidence="1 2">DSM 109963</strain>
    </source>
</reference>
<evidence type="ECO:0008006" key="3">
    <source>
        <dbReference type="Google" id="ProtNLM"/>
    </source>
</evidence>
<evidence type="ECO:0000313" key="2">
    <source>
        <dbReference type="Proteomes" id="UP000553756"/>
    </source>
</evidence>
<gene>
    <name evidence="1" type="ORF">G1C94_0593</name>
</gene>
<dbReference type="RefSeq" id="WP_172144558.1">
    <property type="nucleotide sequence ID" value="NZ_JAAIIJ010000009.1"/>
</dbReference>
<sequence length="101" mass="11126">MPQIIERDGVTIIHREGAEAQEHMNGLLMELTGTDNMEDAHMAFVGRPALSSKSEPSVAVQFRVPKSWKPQIDQDAAKQGMTLSEYLRSLVAAAHREPQAA</sequence>
<accession>A0ABX1SVW3</accession>
<dbReference type="Proteomes" id="UP000553756">
    <property type="component" value="Unassembled WGS sequence"/>
</dbReference>
<comment type="caution">
    <text evidence="1">The sequence shown here is derived from an EMBL/GenBank/DDBJ whole genome shotgun (WGS) entry which is preliminary data.</text>
</comment>
<organism evidence="1 2">
    <name type="scientific">Bifidobacterium panos</name>
    <dbReference type="NCBI Taxonomy" id="2675321"/>
    <lineage>
        <taxon>Bacteria</taxon>
        <taxon>Bacillati</taxon>
        <taxon>Actinomycetota</taxon>
        <taxon>Actinomycetes</taxon>
        <taxon>Bifidobacteriales</taxon>
        <taxon>Bifidobacteriaceae</taxon>
        <taxon>Bifidobacterium</taxon>
    </lineage>
</organism>
<name>A0ABX1SVW3_9BIFI</name>
<protein>
    <recommendedName>
        <fullName evidence="3">Toxin-antitoxin system protein</fullName>
    </recommendedName>
</protein>
<dbReference type="InterPro" id="IPR010985">
    <property type="entry name" value="Ribbon_hlx_hlx"/>
</dbReference>